<dbReference type="SUPFAM" id="SSF51126">
    <property type="entry name" value="Pectin lyase-like"/>
    <property type="match status" value="1"/>
</dbReference>
<dbReference type="InterPro" id="IPR022409">
    <property type="entry name" value="PKD/Chitinase_dom"/>
</dbReference>
<evidence type="ECO:0000259" key="1">
    <source>
        <dbReference type="PROSITE" id="PS50093"/>
    </source>
</evidence>
<feature type="domain" description="PKD" evidence="1">
    <location>
        <begin position="530"/>
        <end position="581"/>
    </location>
</feature>
<dbReference type="EMBL" id="BAAANT010000013">
    <property type="protein sequence ID" value="GAA2142627.1"/>
    <property type="molecule type" value="Genomic_DNA"/>
</dbReference>
<dbReference type="SUPFAM" id="SSF49299">
    <property type="entry name" value="PKD domain"/>
    <property type="match status" value="2"/>
</dbReference>
<proteinExistence type="predicted"/>
<accession>A0ABP5L6Q7</accession>
<dbReference type="InterPro" id="IPR000601">
    <property type="entry name" value="PKD_dom"/>
</dbReference>
<sequence length="946" mass="95723">MRLRHLAGLVTAVTVTLGTGLSGPFASASAGGDTLYVNPTVPCSDSGGGSAQPYCTIQAAVYDAKPGQTVQVAPKPGGYDEAVTVRNSGTPGSPITITTGNWNNQSSAQAALVRPYPAGPAFTLQGVHDVVIRNFQIGPAVSAAVVTASSSVTVDHLAQTYQPGQYARASIQVLGPSQAVTVSRNVIGGTGLPLLLDEGGNTVGSPTGTIVTANDFTGGNSTIWAQNASYTDIVNNTLTQPCGTLVVLTGQSDGSQVYNNILDATGGGCGNGPYPLLSLDTGSAFNSRVGSNIMNSVSGGVPYSWAGTIYNTPADLIAATGAVYSGPYGPPPGTGDLVADPQLGQDGYADRGLLPASPAIDSAKGDVFGALPTDLDGNPIVDDTQVPDTGTGHRDRGAYELQSLTPATVRLDNNSGPYPLTVTATASSQQHWPTQVSYSFDFGDGTAPVVSNSPSAQHSYLKAGSFTVALTQTDAAGTATTYQAGQPVTVAAPGKPTVAFTAAPCTVQTRSCLRPLVYTVDTTGTTGPWPITGYSVDYGDGSPVAANTLPHAYQAPGDYQVTVTATDKAGQTASLTKTVKVGYRPSSYTAYTPVRVADTRSGSAPAKLAPGGRLTLNVGDTGIPAGWAASAVVLNVTAVLPSGGGYLTVAPGGTDQPKSSNINYTAGSIVSNLVTVPVGTDGTVTVWNGKSGSPVDVVVDALGEYNPDHGSQYAPVAPVRLMDTRYGVGVPAKGPISSDCTTTLQIRGAGGVPAQAAYAVLNLTVTDPQYAGFLTVGHTKATSNLNFGAGQTVANQVIAPIDQDGTVTICNTGGLVDVIADVFGYYSADGGSLFTAVPPKRLTDTRYDGTGTLDAGASHTVASGAPAGATGAVLNVTAVTPTTGGFLTVWADGTTRPATSSVNFTPGQVVPNHVITPLGADGSFDVYNRAGRTDVIADLFGYFAKP</sequence>
<dbReference type="Gene3D" id="2.160.20.10">
    <property type="entry name" value="Single-stranded right-handed beta-helix, Pectin lyase-like"/>
    <property type="match status" value="1"/>
</dbReference>
<dbReference type="InterPro" id="IPR035986">
    <property type="entry name" value="PKD_dom_sf"/>
</dbReference>
<dbReference type="Pfam" id="PF00801">
    <property type="entry name" value="PKD"/>
    <property type="match status" value="1"/>
</dbReference>
<dbReference type="InterPro" id="IPR013783">
    <property type="entry name" value="Ig-like_fold"/>
</dbReference>
<dbReference type="Pfam" id="PF18911">
    <property type="entry name" value="PKD_4"/>
    <property type="match status" value="1"/>
</dbReference>
<dbReference type="InterPro" id="IPR011050">
    <property type="entry name" value="Pectin_lyase_fold/virulence"/>
</dbReference>
<keyword evidence="3" id="KW-1185">Reference proteome</keyword>
<reference evidence="3" key="1">
    <citation type="journal article" date="2019" name="Int. J. Syst. Evol. Microbiol.">
        <title>The Global Catalogue of Microorganisms (GCM) 10K type strain sequencing project: providing services to taxonomists for standard genome sequencing and annotation.</title>
        <authorList>
            <consortium name="The Broad Institute Genomics Platform"/>
            <consortium name="The Broad Institute Genome Sequencing Center for Infectious Disease"/>
            <person name="Wu L."/>
            <person name="Ma J."/>
        </authorList>
    </citation>
    <scope>NUCLEOTIDE SEQUENCE [LARGE SCALE GENOMIC DNA]</scope>
    <source>
        <strain evidence="3">JCM 14560</strain>
    </source>
</reference>
<dbReference type="Proteomes" id="UP001422759">
    <property type="component" value="Unassembled WGS sequence"/>
</dbReference>
<name>A0ABP5L6Q7_9ACTN</name>
<dbReference type="SMART" id="SM00089">
    <property type="entry name" value="PKD"/>
    <property type="match status" value="2"/>
</dbReference>
<protein>
    <recommendedName>
        <fullName evidence="1">PKD domain-containing protein</fullName>
    </recommendedName>
</protein>
<evidence type="ECO:0000313" key="3">
    <source>
        <dbReference type="Proteomes" id="UP001422759"/>
    </source>
</evidence>
<comment type="caution">
    <text evidence="2">The sequence shown here is derived from an EMBL/GenBank/DDBJ whole genome shotgun (WGS) entry which is preliminary data.</text>
</comment>
<dbReference type="CDD" id="cd00146">
    <property type="entry name" value="PKD"/>
    <property type="match status" value="2"/>
</dbReference>
<dbReference type="PROSITE" id="PS50093">
    <property type="entry name" value="PKD"/>
    <property type="match status" value="2"/>
</dbReference>
<dbReference type="InterPro" id="IPR012334">
    <property type="entry name" value="Pectin_lyas_fold"/>
</dbReference>
<organism evidence="2 3">
    <name type="scientific">Kitasatospora kazusensis</name>
    <dbReference type="NCBI Taxonomy" id="407974"/>
    <lineage>
        <taxon>Bacteria</taxon>
        <taxon>Bacillati</taxon>
        <taxon>Actinomycetota</taxon>
        <taxon>Actinomycetes</taxon>
        <taxon>Kitasatosporales</taxon>
        <taxon>Streptomycetaceae</taxon>
        <taxon>Kitasatospora</taxon>
    </lineage>
</organism>
<dbReference type="Gene3D" id="2.60.40.10">
    <property type="entry name" value="Immunoglobulins"/>
    <property type="match status" value="2"/>
</dbReference>
<feature type="domain" description="PKD" evidence="1">
    <location>
        <begin position="433"/>
        <end position="480"/>
    </location>
</feature>
<gene>
    <name evidence="2" type="ORF">GCM10009760_27970</name>
</gene>
<evidence type="ECO:0000313" key="2">
    <source>
        <dbReference type="EMBL" id="GAA2142627.1"/>
    </source>
</evidence>
<dbReference type="RefSeq" id="WP_344464595.1">
    <property type="nucleotide sequence ID" value="NZ_BAAANT010000013.1"/>
</dbReference>